<dbReference type="EMBL" id="CM044707">
    <property type="protein sequence ID" value="KAI5654215.1"/>
    <property type="molecule type" value="Genomic_DNA"/>
</dbReference>
<accession>A0ACC0A1T7</accession>
<reference evidence="2" key="1">
    <citation type="journal article" date="2023" name="Nat. Plants">
        <title>Single-cell RNA sequencing provides a high-resolution roadmap for understanding the multicellular compartmentation of specialized metabolism.</title>
        <authorList>
            <person name="Sun S."/>
            <person name="Shen X."/>
            <person name="Li Y."/>
            <person name="Li Y."/>
            <person name="Wang S."/>
            <person name="Li R."/>
            <person name="Zhang H."/>
            <person name="Shen G."/>
            <person name="Guo B."/>
            <person name="Wei J."/>
            <person name="Xu J."/>
            <person name="St-Pierre B."/>
            <person name="Chen S."/>
            <person name="Sun C."/>
        </authorList>
    </citation>
    <scope>NUCLEOTIDE SEQUENCE [LARGE SCALE GENOMIC DNA]</scope>
</reference>
<comment type="caution">
    <text evidence="1">The sequence shown here is derived from an EMBL/GenBank/DDBJ whole genome shotgun (WGS) entry which is preliminary data.</text>
</comment>
<gene>
    <name evidence="1" type="ORF">M9H77_31402</name>
</gene>
<keyword evidence="2" id="KW-1185">Reference proteome</keyword>
<sequence>MKNCKFNIKNIKYRPRPRLKPVGYKIYKHKPYLPGSRVGSEYILWTELEGGIQHGRVFGFGNYGKQLLHLNSSKTPMHIPTITNLDDIVQLQQMKDSHAQELNVMKEENDKLRAESCKLCKRLRVTLMEIQSSSGCVRMEHHTVNSHDDDDDQSEEENI</sequence>
<name>A0ACC0A1T7_CATRO</name>
<organism evidence="1 2">
    <name type="scientific">Catharanthus roseus</name>
    <name type="common">Madagascar periwinkle</name>
    <name type="synonym">Vinca rosea</name>
    <dbReference type="NCBI Taxonomy" id="4058"/>
    <lineage>
        <taxon>Eukaryota</taxon>
        <taxon>Viridiplantae</taxon>
        <taxon>Streptophyta</taxon>
        <taxon>Embryophyta</taxon>
        <taxon>Tracheophyta</taxon>
        <taxon>Spermatophyta</taxon>
        <taxon>Magnoliopsida</taxon>
        <taxon>eudicotyledons</taxon>
        <taxon>Gunneridae</taxon>
        <taxon>Pentapetalae</taxon>
        <taxon>asterids</taxon>
        <taxon>lamiids</taxon>
        <taxon>Gentianales</taxon>
        <taxon>Apocynaceae</taxon>
        <taxon>Rauvolfioideae</taxon>
        <taxon>Vinceae</taxon>
        <taxon>Catharanthinae</taxon>
        <taxon>Catharanthus</taxon>
    </lineage>
</organism>
<protein>
    <submittedName>
        <fullName evidence="1">Uncharacterized protein</fullName>
    </submittedName>
</protein>
<evidence type="ECO:0000313" key="1">
    <source>
        <dbReference type="EMBL" id="KAI5654215.1"/>
    </source>
</evidence>
<dbReference type="Proteomes" id="UP001060085">
    <property type="component" value="Linkage Group LG07"/>
</dbReference>
<evidence type="ECO:0000313" key="2">
    <source>
        <dbReference type="Proteomes" id="UP001060085"/>
    </source>
</evidence>
<proteinExistence type="predicted"/>